<evidence type="ECO:0000313" key="8">
    <source>
        <dbReference type="WBParaSite" id="ACOC_0000708701-mRNA-1"/>
    </source>
</evidence>
<feature type="domain" description="AAA+ ATPase" evidence="5">
    <location>
        <begin position="538"/>
        <end position="668"/>
    </location>
</feature>
<feature type="region of interest" description="Disordered" evidence="4">
    <location>
        <begin position="225"/>
        <end position="272"/>
    </location>
</feature>
<keyword evidence="7" id="KW-1185">Reference proteome</keyword>
<dbReference type="Proteomes" id="UP000267027">
    <property type="component" value="Unassembled WGS sequence"/>
</dbReference>
<evidence type="ECO:0000313" key="7">
    <source>
        <dbReference type="Proteomes" id="UP000267027"/>
    </source>
</evidence>
<dbReference type="InterPro" id="IPR039041">
    <property type="entry name" value="Nav/unc-53"/>
</dbReference>
<sequence length="829" mass="93476">MDRPPSCHQKPSIVREIRTPWRLPHAHSWWNGNTTMGKLCFYFCSCNLEVSLGSSMINFFYPNISPNFLLLILSPFRDEITCLSFNKRVCSNKKNTIRQITLLKFQPLRSPGYSTFGPQLALSADGDTLSVHSRSSLRRSLFQLNDKYEADIHKMARELEGYRQTISKLTRKQEDYSHVMEMFQNKLSQLSKHVEKSLLRPDDLSKLRQEIDQLRIVSTRLAQGGDEGAGELLRQPSLESVASLTSHRSSMSSSSKSSRTDKSSLNSFGKTKKSWVRKKMNWKPFSKKKSKNGGISDTEGLDEVEVDELKKKLEDRDVALTDIRLDALDKAREVDILRETVNRLKHENKQLKSDMSRLLAGRCSRASSQASIPILGDEEPVYEAPPISACGSYSSNRSSGCNSVKVTVNVDLRGIISNAICPDNEIIIGFLEIPGKGVSWEELDQQIFSLFEAYIARIDPDRHLGLHCSESVIGYQMGEVVREKGTAHPGKVPGEVLTPTTTVRMFLRGAAQYAVDSLVLECLFPRTMLEQLLKFLLSHRRLVLSGATGIGKSNLARQLAAYLSVRIGLDRDGVVDVKIPEDASDKGIVKVEKQLEGLLRSEESSVILIDNIPRHRIAFVSSVFSSVELNGPFVICTVNRACQLPEMQVHHNFKMFLLTNRMDGVKGFMARFLRRRIVEAEFRLSRQTPPELMRVIQFLPIVLQAVNSFIEKANSLDVTIGPRIFLQCPLGTEDSRTWFVQLWNQNIVPYMIKVAREGVKVLGRCGSFEDPTDIVCEHWPWLEGPSGEECLHRLSIKETIAQAMPKQPFNPLDTLIRLQASRNAAIDNI</sequence>
<feature type="compositionally biased region" description="Low complexity" evidence="4">
    <location>
        <begin position="243"/>
        <end position="267"/>
    </location>
</feature>
<dbReference type="PANTHER" id="PTHR12784">
    <property type="entry name" value="STEERIN"/>
    <property type="match status" value="1"/>
</dbReference>
<dbReference type="Pfam" id="PF00004">
    <property type="entry name" value="AAA"/>
    <property type="match status" value="1"/>
</dbReference>
<dbReference type="InterPro" id="IPR003959">
    <property type="entry name" value="ATPase_AAA_core"/>
</dbReference>
<dbReference type="InterPro" id="IPR057568">
    <property type="entry name" value="CortBP2_NAV1-like_AAA_lid"/>
</dbReference>
<dbReference type="InterPro" id="IPR003593">
    <property type="entry name" value="AAA+_ATPase"/>
</dbReference>
<dbReference type="InterPro" id="IPR027417">
    <property type="entry name" value="P-loop_NTPase"/>
</dbReference>
<dbReference type="PANTHER" id="PTHR12784:SF28">
    <property type="entry name" value="PROTEIN SICKIE"/>
    <property type="match status" value="1"/>
</dbReference>
<keyword evidence="2 3" id="KW-0175">Coiled coil</keyword>
<protein>
    <submittedName>
        <fullName evidence="8">AAA domain-containing protein</fullName>
    </submittedName>
</protein>
<reference evidence="8" key="1">
    <citation type="submission" date="2016-04" db="UniProtKB">
        <authorList>
            <consortium name="WormBaseParasite"/>
        </authorList>
    </citation>
    <scope>IDENTIFICATION</scope>
</reference>
<evidence type="ECO:0000256" key="2">
    <source>
        <dbReference type="ARBA" id="ARBA00023054"/>
    </source>
</evidence>
<dbReference type="OMA" id="MMSINAG"/>
<dbReference type="GO" id="GO:0005524">
    <property type="term" value="F:ATP binding"/>
    <property type="evidence" value="ECO:0007669"/>
    <property type="project" value="InterPro"/>
</dbReference>
<dbReference type="AlphaFoldDB" id="A0A158PI29"/>
<evidence type="ECO:0000313" key="6">
    <source>
        <dbReference type="EMBL" id="VDM58673.1"/>
    </source>
</evidence>
<dbReference type="SMART" id="SM00382">
    <property type="entry name" value="AAA"/>
    <property type="match status" value="1"/>
</dbReference>
<dbReference type="GO" id="GO:0016887">
    <property type="term" value="F:ATP hydrolysis activity"/>
    <property type="evidence" value="ECO:0007669"/>
    <property type="project" value="InterPro"/>
</dbReference>
<name>A0A158PI29_ANGCS</name>
<dbReference type="WBParaSite" id="ACOC_0000708701-mRNA-1">
    <property type="protein sequence ID" value="ACOC_0000708701-mRNA-1"/>
    <property type="gene ID" value="ACOC_0000708701"/>
</dbReference>
<dbReference type="SUPFAM" id="SSF52540">
    <property type="entry name" value="P-loop containing nucleoside triphosphate hydrolases"/>
    <property type="match status" value="1"/>
</dbReference>
<feature type="coiled-coil region" evidence="3">
    <location>
        <begin position="334"/>
        <end position="361"/>
    </location>
</feature>
<dbReference type="STRING" id="334426.A0A158PI29"/>
<dbReference type="EMBL" id="UYYA01004004">
    <property type="protein sequence ID" value="VDM58673.1"/>
    <property type="molecule type" value="Genomic_DNA"/>
</dbReference>
<evidence type="ECO:0000256" key="4">
    <source>
        <dbReference type="SAM" id="MobiDB-lite"/>
    </source>
</evidence>
<dbReference type="OrthoDB" id="2161974at2759"/>
<gene>
    <name evidence="6" type="ORF">ACOC_LOCUS7088</name>
</gene>
<organism evidence="8">
    <name type="scientific">Angiostrongylus costaricensis</name>
    <name type="common">Nematode worm</name>
    <dbReference type="NCBI Taxonomy" id="334426"/>
    <lineage>
        <taxon>Eukaryota</taxon>
        <taxon>Metazoa</taxon>
        <taxon>Ecdysozoa</taxon>
        <taxon>Nematoda</taxon>
        <taxon>Chromadorea</taxon>
        <taxon>Rhabditida</taxon>
        <taxon>Rhabditina</taxon>
        <taxon>Rhabditomorpha</taxon>
        <taxon>Strongyloidea</taxon>
        <taxon>Metastrongylidae</taxon>
        <taxon>Angiostrongylus</taxon>
    </lineage>
</organism>
<feature type="coiled-coil region" evidence="3">
    <location>
        <begin position="145"/>
        <end position="172"/>
    </location>
</feature>
<dbReference type="Pfam" id="PF23092">
    <property type="entry name" value="Ubiquitin_6"/>
    <property type="match status" value="1"/>
</dbReference>
<reference evidence="6 7" key="2">
    <citation type="submission" date="2018-11" db="EMBL/GenBank/DDBJ databases">
        <authorList>
            <consortium name="Pathogen Informatics"/>
        </authorList>
    </citation>
    <scope>NUCLEOTIDE SEQUENCE [LARGE SCALE GENOMIC DNA]</scope>
    <source>
        <strain evidence="6 7">Costa Rica</strain>
    </source>
</reference>
<dbReference type="Gene3D" id="3.40.50.300">
    <property type="entry name" value="P-loop containing nucleotide triphosphate hydrolases"/>
    <property type="match status" value="1"/>
</dbReference>
<evidence type="ECO:0000259" key="5">
    <source>
        <dbReference type="SMART" id="SM00382"/>
    </source>
</evidence>
<comment type="similarity">
    <text evidence="1">Belongs to the Nav/unc-53 family.</text>
</comment>
<proteinExistence type="inferred from homology"/>
<evidence type="ECO:0000256" key="3">
    <source>
        <dbReference type="SAM" id="Coils"/>
    </source>
</evidence>
<accession>A0A158PI29</accession>
<dbReference type="Pfam" id="PF25408">
    <property type="entry name" value="AAA_lid_NAV1"/>
    <property type="match status" value="1"/>
</dbReference>
<evidence type="ECO:0000256" key="1">
    <source>
        <dbReference type="ARBA" id="ARBA00006255"/>
    </source>
</evidence>
<dbReference type="GO" id="GO:0022008">
    <property type="term" value="P:neurogenesis"/>
    <property type="evidence" value="ECO:0007669"/>
    <property type="project" value="InterPro"/>
</dbReference>
<dbReference type="InterPro" id="IPR057126">
    <property type="entry name" value="NAV1-like_ubiquitin-like"/>
</dbReference>